<keyword evidence="3 6" id="KW-1133">Transmembrane helix</keyword>
<feature type="transmembrane region" description="Helical" evidence="6">
    <location>
        <begin position="72"/>
        <end position="89"/>
    </location>
</feature>
<dbReference type="Pfam" id="PF05105">
    <property type="entry name" value="Phage_holin_4_1"/>
    <property type="match status" value="1"/>
</dbReference>
<dbReference type="KEGG" id="plyc:GXP70_18050"/>
<evidence type="ECO:0000256" key="6">
    <source>
        <dbReference type="SAM" id="Phobius"/>
    </source>
</evidence>
<evidence type="ECO:0000313" key="8">
    <source>
        <dbReference type="Proteomes" id="UP000476064"/>
    </source>
</evidence>
<comment type="subcellular location">
    <subcellularLocation>
        <location evidence="1">Membrane</location>
        <topology evidence="1">Multi-pass membrane protein</topology>
    </subcellularLocation>
</comment>
<feature type="transmembrane region" description="Helical" evidence="6">
    <location>
        <begin position="7"/>
        <end position="28"/>
    </location>
</feature>
<feature type="transmembrane region" description="Helical" evidence="6">
    <location>
        <begin position="34"/>
        <end position="52"/>
    </location>
</feature>
<evidence type="ECO:0000256" key="2">
    <source>
        <dbReference type="ARBA" id="ARBA00022692"/>
    </source>
</evidence>
<evidence type="ECO:0000256" key="3">
    <source>
        <dbReference type="ARBA" id="ARBA00022989"/>
    </source>
</evidence>
<dbReference type="Proteomes" id="UP000476064">
    <property type="component" value="Chromosome"/>
</dbReference>
<comment type="similarity">
    <text evidence="5">Belongs to the bacteriophage holin family. Cp-1 holin subfamily.</text>
</comment>
<proteinExistence type="inferred from homology"/>
<sequence>MNRQLLAFDVTTSKAVVAAIGACLGPWIEALYGTGRIAPISVLLVAILLDWITGIAASHKDKTYSSEYGRRGVYRTLYLLVFPVLANGLDRMLETPGLLFYGITFALIYHTWQSLTANAERAGWGAIIPGWASKMVESELQAKIQRADDRRQGVDEADASKTSE</sequence>
<dbReference type="RefSeq" id="WP_162358126.1">
    <property type="nucleotide sequence ID" value="NZ_CP048209.1"/>
</dbReference>
<protein>
    <submittedName>
        <fullName evidence="7">Phage holin family protein</fullName>
    </submittedName>
</protein>
<keyword evidence="2 6" id="KW-0812">Transmembrane</keyword>
<gene>
    <name evidence="7" type="ORF">GXP70_18050</name>
</gene>
<keyword evidence="4 6" id="KW-0472">Membrane</keyword>
<keyword evidence="8" id="KW-1185">Reference proteome</keyword>
<evidence type="ECO:0000256" key="1">
    <source>
        <dbReference type="ARBA" id="ARBA00004141"/>
    </source>
</evidence>
<evidence type="ECO:0000256" key="5">
    <source>
        <dbReference type="ARBA" id="ARBA00023600"/>
    </source>
</evidence>
<evidence type="ECO:0000256" key="4">
    <source>
        <dbReference type="ARBA" id="ARBA00023136"/>
    </source>
</evidence>
<feature type="transmembrane region" description="Helical" evidence="6">
    <location>
        <begin position="95"/>
        <end position="112"/>
    </location>
</feature>
<dbReference type="GO" id="GO:0016020">
    <property type="term" value="C:membrane"/>
    <property type="evidence" value="ECO:0007669"/>
    <property type="project" value="UniProtKB-SubCell"/>
</dbReference>
<reference evidence="7 8" key="1">
    <citation type="submission" date="2020-01" db="EMBL/GenBank/DDBJ databases">
        <title>Paenibacillus sp. nov., isolated from tomato rhizosphere.</title>
        <authorList>
            <person name="Weon H.-Y."/>
            <person name="Lee S.A."/>
        </authorList>
    </citation>
    <scope>NUCLEOTIDE SEQUENCE [LARGE SCALE GENOMIC DNA]</scope>
    <source>
        <strain evidence="7 8">12200R-189</strain>
    </source>
</reference>
<evidence type="ECO:0000313" key="7">
    <source>
        <dbReference type="EMBL" id="QHT61687.1"/>
    </source>
</evidence>
<organism evidence="7 8">
    <name type="scientific">Paenibacillus lycopersici</name>
    <dbReference type="NCBI Taxonomy" id="2704462"/>
    <lineage>
        <taxon>Bacteria</taxon>
        <taxon>Bacillati</taxon>
        <taxon>Bacillota</taxon>
        <taxon>Bacilli</taxon>
        <taxon>Bacillales</taxon>
        <taxon>Paenibacillaceae</taxon>
        <taxon>Paenibacillus</taxon>
    </lineage>
</organism>
<dbReference type="AlphaFoldDB" id="A0A6C0FYD8"/>
<dbReference type="InterPro" id="IPR006480">
    <property type="entry name" value="Phage_holin_4_1"/>
</dbReference>
<accession>A0A6C0FYD8</accession>
<name>A0A6C0FYD8_9BACL</name>
<dbReference type="EMBL" id="CP048209">
    <property type="protein sequence ID" value="QHT61687.1"/>
    <property type="molecule type" value="Genomic_DNA"/>
</dbReference>